<evidence type="ECO:0000313" key="8">
    <source>
        <dbReference type="Proteomes" id="UP001271007"/>
    </source>
</evidence>
<dbReference type="AlphaFoldDB" id="A0AAJ0LXF0"/>
<keyword evidence="3" id="KW-0805">Transcription regulation</keyword>
<sequence length="135" mass="14983">MDPSLRHTTGLIARIEKLRDELIKHYEALIARCGVDKTDRNTTAITQYQMQVETATIIRAAEDLQVLIRQMQEMWLFGQLDTLGEGRANIETDEKAKVVAGLLKTFVERQNAENEAASGHEGEVVNGGGMGIVET</sequence>
<dbReference type="Pfam" id="PF06179">
    <property type="entry name" value="Med22"/>
    <property type="match status" value="1"/>
</dbReference>
<evidence type="ECO:0000256" key="5">
    <source>
        <dbReference type="ARBA" id="ARBA00023242"/>
    </source>
</evidence>
<feature type="compositionally biased region" description="Basic and acidic residues" evidence="6">
    <location>
        <begin position="113"/>
        <end position="123"/>
    </location>
</feature>
<keyword evidence="8" id="KW-1185">Reference proteome</keyword>
<accession>A0AAJ0LXF0</accession>
<proteinExistence type="inferred from homology"/>
<comment type="subcellular location">
    <subcellularLocation>
        <location evidence="1">Nucleus</location>
    </subcellularLocation>
</comment>
<dbReference type="GO" id="GO:0006357">
    <property type="term" value="P:regulation of transcription by RNA polymerase II"/>
    <property type="evidence" value="ECO:0007669"/>
    <property type="project" value="InterPro"/>
</dbReference>
<dbReference type="EMBL" id="JAWDJX010000001">
    <property type="protein sequence ID" value="KAK3058754.1"/>
    <property type="molecule type" value="Genomic_DNA"/>
</dbReference>
<evidence type="ECO:0008006" key="9">
    <source>
        <dbReference type="Google" id="ProtNLM"/>
    </source>
</evidence>
<evidence type="ECO:0000256" key="6">
    <source>
        <dbReference type="SAM" id="MobiDB-lite"/>
    </source>
</evidence>
<keyword evidence="5" id="KW-0539">Nucleus</keyword>
<dbReference type="Gene3D" id="6.10.280.160">
    <property type="entry name" value="Mediator of RNA polymerase II transcription subunit 22"/>
    <property type="match status" value="1"/>
</dbReference>
<evidence type="ECO:0000256" key="4">
    <source>
        <dbReference type="ARBA" id="ARBA00023163"/>
    </source>
</evidence>
<evidence type="ECO:0000313" key="7">
    <source>
        <dbReference type="EMBL" id="KAK3058754.1"/>
    </source>
</evidence>
<evidence type="ECO:0000256" key="1">
    <source>
        <dbReference type="ARBA" id="ARBA00004123"/>
    </source>
</evidence>
<comment type="caution">
    <text evidence="7">The sequence shown here is derived from an EMBL/GenBank/DDBJ whole genome shotgun (WGS) entry which is preliminary data.</text>
</comment>
<feature type="region of interest" description="Disordered" evidence="6">
    <location>
        <begin position="113"/>
        <end position="135"/>
    </location>
</feature>
<name>A0AAJ0LXF0_9PEZI</name>
<reference evidence="7" key="1">
    <citation type="submission" date="2023-04" db="EMBL/GenBank/DDBJ databases">
        <title>Black Yeasts Isolated from many extreme environments.</title>
        <authorList>
            <person name="Coleine C."/>
            <person name="Stajich J.E."/>
            <person name="Selbmann L."/>
        </authorList>
    </citation>
    <scope>NUCLEOTIDE SEQUENCE</scope>
    <source>
        <strain evidence="7">CCFEE 5312</strain>
    </source>
</reference>
<gene>
    <name evidence="7" type="ORF">LTR09_000319</name>
</gene>
<keyword evidence="4" id="KW-0804">Transcription</keyword>
<dbReference type="Proteomes" id="UP001271007">
    <property type="component" value="Unassembled WGS sequence"/>
</dbReference>
<dbReference type="GO" id="GO:0016592">
    <property type="term" value="C:mediator complex"/>
    <property type="evidence" value="ECO:0007669"/>
    <property type="project" value="InterPro"/>
</dbReference>
<protein>
    <recommendedName>
        <fullName evidence="9">Mediator of RNA polymerase II transcription subunit 22</fullName>
    </recommendedName>
</protein>
<dbReference type="GO" id="GO:0003712">
    <property type="term" value="F:transcription coregulator activity"/>
    <property type="evidence" value="ECO:0007669"/>
    <property type="project" value="InterPro"/>
</dbReference>
<comment type="similarity">
    <text evidence="2">Belongs to the Mediator complex subunit 22 family.</text>
</comment>
<feature type="compositionally biased region" description="Gly residues" evidence="6">
    <location>
        <begin position="125"/>
        <end position="135"/>
    </location>
</feature>
<evidence type="ECO:0000256" key="2">
    <source>
        <dbReference type="ARBA" id="ARBA00005942"/>
    </source>
</evidence>
<evidence type="ECO:0000256" key="3">
    <source>
        <dbReference type="ARBA" id="ARBA00023015"/>
    </source>
</evidence>
<organism evidence="7 8">
    <name type="scientific">Extremus antarcticus</name>
    <dbReference type="NCBI Taxonomy" id="702011"/>
    <lineage>
        <taxon>Eukaryota</taxon>
        <taxon>Fungi</taxon>
        <taxon>Dikarya</taxon>
        <taxon>Ascomycota</taxon>
        <taxon>Pezizomycotina</taxon>
        <taxon>Dothideomycetes</taxon>
        <taxon>Dothideomycetidae</taxon>
        <taxon>Mycosphaerellales</taxon>
        <taxon>Extremaceae</taxon>
        <taxon>Extremus</taxon>
    </lineage>
</organism>
<dbReference type="InterPro" id="IPR009332">
    <property type="entry name" value="Med22"/>
</dbReference>